<organism evidence="1 2">
    <name type="scientific">Hymenobacter arizonensis</name>
    <name type="common">Siccationidurans arizonensis</name>
    <dbReference type="NCBI Taxonomy" id="1227077"/>
    <lineage>
        <taxon>Bacteria</taxon>
        <taxon>Pseudomonadati</taxon>
        <taxon>Bacteroidota</taxon>
        <taxon>Cytophagia</taxon>
        <taxon>Cytophagales</taxon>
        <taxon>Hymenobacteraceae</taxon>
        <taxon>Hymenobacter</taxon>
    </lineage>
</organism>
<sequence length="252" mass="28167">MLEAVIFHLNPCRFRPSNGYKSTTLGPGKTNKHMLPHLLFDFGGVIIDIDYDATPAAMRRISRAGSTIAYSQAQQSELFDLFETGHLSPAEFRAGLRAAYDLDATDTEIDAAWHAMLLEVPAERLALIGELRKQGHQTALLSNTNTLHIAEINRRLAAQYDFKNGIADVLDRVFYSQEVGLRKPGEEIFRHALNEMNWEAADTLFIEDSPQHVATARRLGLRVLHLAPPFTLTSALPEAIRAFPREYPSVNS</sequence>
<dbReference type="PANTHER" id="PTHR43611">
    <property type="entry name" value="ALPHA-D-GLUCOSE 1-PHOSPHATE PHOSPHATASE"/>
    <property type="match status" value="1"/>
</dbReference>
<dbReference type="CDD" id="cd02603">
    <property type="entry name" value="HAD_sEH-N_like"/>
    <property type="match status" value="1"/>
</dbReference>
<keyword evidence="1" id="KW-0378">Hydrolase</keyword>
<accession>A0A1I5ZC82</accession>
<dbReference type="OrthoDB" id="9797415at2"/>
<keyword evidence="2" id="KW-1185">Reference proteome</keyword>
<dbReference type="SFLD" id="SFLDS00003">
    <property type="entry name" value="Haloacid_Dehalogenase"/>
    <property type="match status" value="1"/>
</dbReference>
<dbReference type="Gene3D" id="3.40.50.1000">
    <property type="entry name" value="HAD superfamily/HAD-like"/>
    <property type="match status" value="1"/>
</dbReference>
<dbReference type="InterPro" id="IPR023214">
    <property type="entry name" value="HAD_sf"/>
</dbReference>
<dbReference type="GO" id="GO:0016787">
    <property type="term" value="F:hydrolase activity"/>
    <property type="evidence" value="ECO:0007669"/>
    <property type="project" value="UniProtKB-KW"/>
</dbReference>
<evidence type="ECO:0000313" key="2">
    <source>
        <dbReference type="Proteomes" id="UP000199029"/>
    </source>
</evidence>
<dbReference type="InterPro" id="IPR006439">
    <property type="entry name" value="HAD-SF_hydro_IA"/>
</dbReference>
<dbReference type="Proteomes" id="UP000199029">
    <property type="component" value="Unassembled WGS sequence"/>
</dbReference>
<dbReference type="Pfam" id="PF00702">
    <property type="entry name" value="Hydrolase"/>
    <property type="match status" value="1"/>
</dbReference>
<dbReference type="NCBIfam" id="TIGR01509">
    <property type="entry name" value="HAD-SF-IA-v3"/>
    <property type="match status" value="1"/>
</dbReference>
<gene>
    <name evidence="1" type="ORF">SAMN04515668_2932</name>
</gene>
<dbReference type="SUPFAM" id="SSF56784">
    <property type="entry name" value="HAD-like"/>
    <property type="match status" value="1"/>
</dbReference>
<proteinExistence type="predicted"/>
<dbReference type="EMBL" id="FOXS01000003">
    <property type="protein sequence ID" value="SFQ54116.1"/>
    <property type="molecule type" value="Genomic_DNA"/>
</dbReference>
<dbReference type="PANTHER" id="PTHR43611:SF3">
    <property type="entry name" value="FLAVIN MONONUCLEOTIDE HYDROLASE 1, CHLOROPLATIC"/>
    <property type="match status" value="1"/>
</dbReference>
<dbReference type="AlphaFoldDB" id="A0A1I5ZC82"/>
<evidence type="ECO:0000313" key="1">
    <source>
        <dbReference type="EMBL" id="SFQ54116.1"/>
    </source>
</evidence>
<name>A0A1I5ZC82_HYMAR</name>
<dbReference type="STRING" id="1227077.SAMN04515668_2932"/>
<dbReference type="InterPro" id="IPR023198">
    <property type="entry name" value="PGP-like_dom2"/>
</dbReference>
<dbReference type="Gene3D" id="1.10.150.240">
    <property type="entry name" value="Putative phosphatase, domain 2"/>
    <property type="match status" value="1"/>
</dbReference>
<dbReference type="InterPro" id="IPR036412">
    <property type="entry name" value="HAD-like_sf"/>
</dbReference>
<protein>
    <submittedName>
        <fullName evidence="1">Putative hydrolase of the HAD superfamily</fullName>
    </submittedName>
</protein>
<dbReference type="SFLD" id="SFLDG01129">
    <property type="entry name" value="C1.5:_HAD__Beta-PGM__Phosphata"/>
    <property type="match status" value="1"/>
</dbReference>
<reference evidence="2" key="1">
    <citation type="submission" date="2016-10" db="EMBL/GenBank/DDBJ databases">
        <authorList>
            <person name="Varghese N."/>
            <person name="Submissions S."/>
        </authorList>
    </citation>
    <scope>NUCLEOTIDE SEQUENCE [LARGE SCALE GENOMIC DNA]</scope>
    <source>
        <strain evidence="2">OR362-8,ATCC BAA-1266,JCM 13504</strain>
    </source>
</reference>